<dbReference type="InterPro" id="IPR029058">
    <property type="entry name" value="AB_hydrolase_fold"/>
</dbReference>
<dbReference type="GO" id="GO:0016787">
    <property type="term" value="F:hydrolase activity"/>
    <property type="evidence" value="ECO:0007669"/>
    <property type="project" value="UniProtKB-KW"/>
</dbReference>
<sequence>MAHSPTTTFVLIPGAWHGAWAWTPVAGRLRAAGHRTVSLTLPGLDGDRDPAGLRLEDAVDFVVAEIERRDLGDVTLVAHSWGGYPMTGAAHRLKERLSKIVYYNAMVPARGVSARDELAGNGPAAARDTAIRSTPAAWLPPLDIVQKTLIQDEPEPVQRLLWELLQPQPAQYGVGSLDLPDVTTLGVPLAYILSENDRGLGRPGAGADFARRLGVDPVLVPGTHESLLTHPGELAQALLGP</sequence>
<keyword evidence="3" id="KW-1185">Reference proteome</keyword>
<dbReference type="EMBL" id="CP050177">
    <property type="protein sequence ID" value="QIQ01890.1"/>
    <property type="molecule type" value="Genomic_DNA"/>
</dbReference>
<dbReference type="AlphaFoldDB" id="A0A6G9GUL1"/>
<dbReference type="KEGG" id="slia:HA039_05930"/>
<dbReference type="InterPro" id="IPR000073">
    <property type="entry name" value="AB_hydrolase_1"/>
</dbReference>
<keyword evidence="2" id="KW-0378">Hydrolase</keyword>
<evidence type="ECO:0000313" key="3">
    <source>
        <dbReference type="Proteomes" id="UP000501179"/>
    </source>
</evidence>
<dbReference type="Pfam" id="PF12697">
    <property type="entry name" value="Abhydrolase_6"/>
    <property type="match status" value="1"/>
</dbReference>
<dbReference type="InterPro" id="IPR052897">
    <property type="entry name" value="Sec-Metab_Biosynth_Hydrolase"/>
</dbReference>
<protein>
    <submittedName>
        <fullName evidence="2">Alpha/beta hydrolase</fullName>
    </submittedName>
</protein>
<name>A0A6G9GUL1_9ACTN</name>
<evidence type="ECO:0000313" key="2">
    <source>
        <dbReference type="EMBL" id="QIQ01890.1"/>
    </source>
</evidence>
<organism evidence="2 3">
    <name type="scientific">Streptomyces liangshanensis</name>
    <dbReference type="NCBI Taxonomy" id="2717324"/>
    <lineage>
        <taxon>Bacteria</taxon>
        <taxon>Bacillati</taxon>
        <taxon>Actinomycetota</taxon>
        <taxon>Actinomycetes</taxon>
        <taxon>Kitasatosporales</taxon>
        <taxon>Streptomycetaceae</taxon>
        <taxon>Streptomyces</taxon>
    </lineage>
</organism>
<dbReference type="PANTHER" id="PTHR37017">
    <property type="entry name" value="AB HYDROLASE-1 DOMAIN-CONTAINING PROTEIN-RELATED"/>
    <property type="match status" value="1"/>
</dbReference>
<dbReference type="Proteomes" id="UP000501179">
    <property type="component" value="Chromosome"/>
</dbReference>
<dbReference type="PANTHER" id="PTHR37017:SF11">
    <property type="entry name" value="ESTERASE_LIPASE_THIOESTERASE DOMAIN-CONTAINING PROTEIN"/>
    <property type="match status" value="1"/>
</dbReference>
<reference evidence="2 3" key="1">
    <citation type="submission" date="2020-03" db="EMBL/GenBank/DDBJ databases">
        <title>A novel species.</title>
        <authorList>
            <person name="Gao J."/>
        </authorList>
    </citation>
    <scope>NUCLEOTIDE SEQUENCE [LARGE SCALE GENOMIC DNA]</scope>
    <source>
        <strain evidence="2 3">QMT-12</strain>
    </source>
</reference>
<accession>A0A6G9GUL1</accession>
<dbReference type="RefSeq" id="WP_167024801.1">
    <property type="nucleotide sequence ID" value="NZ_CP050177.1"/>
</dbReference>
<evidence type="ECO:0000259" key="1">
    <source>
        <dbReference type="Pfam" id="PF12697"/>
    </source>
</evidence>
<proteinExistence type="predicted"/>
<dbReference type="SUPFAM" id="SSF53474">
    <property type="entry name" value="alpha/beta-Hydrolases"/>
    <property type="match status" value="1"/>
</dbReference>
<dbReference type="Gene3D" id="3.40.50.1820">
    <property type="entry name" value="alpha/beta hydrolase"/>
    <property type="match status" value="1"/>
</dbReference>
<feature type="domain" description="AB hydrolase-1" evidence="1">
    <location>
        <begin position="9"/>
        <end position="237"/>
    </location>
</feature>
<gene>
    <name evidence="2" type="ORF">HA039_05930</name>
</gene>